<dbReference type="FunFam" id="2.60.40.10:FF:000495">
    <property type="entry name" value="Periplasmic beta-glucosidase"/>
    <property type="match status" value="1"/>
</dbReference>
<proteinExistence type="inferred from homology"/>
<dbReference type="EMBL" id="CP036425">
    <property type="protein sequence ID" value="QDU33657.1"/>
    <property type="molecule type" value="Genomic_DNA"/>
</dbReference>
<gene>
    <name evidence="5" type="primary">xyl3A</name>
    <name evidence="5" type="ORF">KS4_17130</name>
</gene>
<dbReference type="Pfam" id="PF00933">
    <property type="entry name" value="Glyco_hydro_3"/>
    <property type="match status" value="1"/>
</dbReference>
<keyword evidence="6" id="KW-1185">Reference proteome</keyword>
<keyword evidence="2" id="KW-0732">Signal</keyword>
<dbReference type="Pfam" id="PF01915">
    <property type="entry name" value="Glyco_hydro_3_C"/>
    <property type="match status" value="1"/>
</dbReference>
<evidence type="ECO:0000313" key="5">
    <source>
        <dbReference type="EMBL" id="QDU33657.1"/>
    </source>
</evidence>
<dbReference type="InterPro" id="IPR044993">
    <property type="entry name" value="BXL"/>
</dbReference>
<sequence>MGTIYVVKNLFIALFTIGIFTSNIHAEEQTFSGQIPLNDQAKWEEIFKQRKAFQEKCYENARQLVEQMTLKEKAALFGMDSKSVDRFGISRHHWWNEAIHGVARNGRATQFPVSIAMGSTWDPELIYNMSSAIGQEARAKYHESPGKVRRYEGLTIWSPTINMARDPRWGRNDETYGEDPFLTSEMAVAFVKGIQGTHPEYYQTIATIKHFIANNTEHNREFSSPQIKQSVLRDYYMPAYREAVQKADAQSIMTAYNGVNGVPCTVNEWLLTDVLRNEWGFHGTVVTDVGAPKFLVTRHKYVETYAEAIALMINAGVDLNAMGTDLLYKYLGHAIERGLITDGAIDRAITQNLTTRMQLGQIIDDSSNPYKNTPMSVVGSDEHLAIAQEIAEKGTVLLQNKPVKGNALLPLGSRKIKKIIVAGPYGNVGELGGYSGTPTRRVSTVYGALKEAAKDVDVELEVWMNFSEPVPIPNSNLRPPVGFEGETGLKAEYFRGTAVQGVPQAVRLDPSIDREWEKPLENIDPEVPQPQFAVRWSGSLVPDVSGEYKISVKVDDGMRVWLDGQEIINEWRRGAARVVDATPVNLEAGKAYPLRVEFFDNGGKASSHLMWSLKEKPEENKIEEPDSTVVVFVCGFNLQIAREFVDHEDLSLPEIQMRSLRKWLAKTKNVIVVLNGGTIITEPWLFENVPAVLHAWYPGQEGGYALSNLLLGKSNPSGHLPMTWFKSVEQLPHLDDYDVTKGRTYQYSTAMPQFPFGHGLSYTSFSYENVKLSSDRLAEDDTILVSLNVRNTGDVAGADVVQIYARDLDPTKQNVIKKLVGFGRVEVKPGQTEEVSIEIPVERLASWNQSKQVMDVGQGKFELQIGTSSRGIEARETIEISQ</sequence>
<accession>A0A517YTW6</accession>
<evidence type="ECO:0000256" key="3">
    <source>
        <dbReference type="ARBA" id="ARBA00022801"/>
    </source>
</evidence>
<dbReference type="GO" id="GO:0031222">
    <property type="term" value="P:arabinan catabolic process"/>
    <property type="evidence" value="ECO:0007669"/>
    <property type="project" value="TreeGrafter"/>
</dbReference>
<dbReference type="KEGG" id="pcor:KS4_17130"/>
<keyword evidence="5" id="KW-0326">Glycosidase</keyword>
<dbReference type="SMART" id="SM00758">
    <property type="entry name" value="PA14"/>
    <property type="match status" value="1"/>
</dbReference>
<dbReference type="SUPFAM" id="SSF52279">
    <property type="entry name" value="Beta-D-glucan exohydrolase, C-terminal domain"/>
    <property type="match status" value="1"/>
</dbReference>
<dbReference type="Gene3D" id="2.60.40.10">
    <property type="entry name" value="Immunoglobulins"/>
    <property type="match status" value="1"/>
</dbReference>
<dbReference type="Pfam" id="PF07691">
    <property type="entry name" value="PA14"/>
    <property type="match status" value="1"/>
</dbReference>
<dbReference type="AlphaFoldDB" id="A0A517YTW6"/>
<dbReference type="Pfam" id="PF14310">
    <property type="entry name" value="Fn3-like"/>
    <property type="match status" value="1"/>
</dbReference>
<dbReference type="GO" id="GO:0008422">
    <property type="term" value="F:beta-glucosidase activity"/>
    <property type="evidence" value="ECO:0007669"/>
    <property type="project" value="UniProtKB-ARBA"/>
</dbReference>
<dbReference type="InterPro" id="IPR011658">
    <property type="entry name" value="PA14_dom"/>
</dbReference>
<dbReference type="InterPro" id="IPR026891">
    <property type="entry name" value="Fn3-like"/>
</dbReference>
<dbReference type="Proteomes" id="UP000317369">
    <property type="component" value="Chromosome"/>
</dbReference>
<name>A0A517YTW6_9BACT</name>
<dbReference type="GO" id="GO:0009044">
    <property type="term" value="F:xylan 1,4-beta-xylosidase activity"/>
    <property type="evidence" value="ECO:0007669"/>
    <property type="project" value="UniProtKB-EC"/>
</dbReference>
<comment type="similarity">
    <text evidence="1">Belongs to the glycosyl hydrolase 3 family.</text>
</comment>
<evidence type="ECO:0000256" key="2">
    <source>
        <dbReference type="ARBA" id="ARBA00022729"/>
    </source>
</evidence>
<protein>
    <submittedName>
        <fullName evidence="5">Xylan 1,4-beta-xylosidase</fullName>
        <ecNumber evidence="5">3.2.1.37</ecNumber>
    </submittedName>
</protein>
<organism evidence="5 6">
    <name type="scientific">Poriferisphaera corsica</name>
    <dbReference type="NCBI Taxonomy" id="2528020"/>
    <lineage>
        <taxon>Bacteria</taxon>
        <taxon>Pseudomonadati</taxon>
        <taxon>Planctomycetota</taxon>
        <taxon>Phycisphaerae</taxon>
        <taxon>Phycisphaerales</taxon>
        <taxon>Phycisphaeraceae</taxon>
        <taxon>Poriferisphaera</taxon>
    </lineage>
</organism>
<dbReference type="InterPro" id="IPR013783">
    <property type="entry name" value="Ig-like_fold"/>
</dbReference>
<feature type="domain" description="PA14" evidence="4">
    <location>
        <begin position="484"/>
        <end position="626"/>
    </location>
</feature>
<dbReference type="InterPro" id="IPR036881">
    <property type="entry name" value="Glyco_hydro_3_C_sf"/>
</dbReference>
<dbReference type="SUPFAM" id="SSF51445">
    <property type="entry name" value="(Trans)glycosidases"/>
    <property type="match status" value="1"/>
</dbReference>
<dbReference type="InterPro" id="IPR036962">
    <property type="entry name" value="Glyco_hydro_3_N_sf"/>
</dbReference>
<dbReference type="OrthoDB" id="9805821at2"/>
<dbReference type="GO" id="GO:0046556">
    <property type="term" value="F:alpha-L-arabinofuranosidase activity"/>
    <property type="evidence" value="ECO:0007669"/>
    <property type="project" value="TreeGrafter"/>
</dbReference>
<evidence type="ECO:0000259" key="4">
    <source>
        <dbReference type="PROSITE" id="PS51820"/>
    </source>
</evidence>
<evidence type="ECO:0000256" key="1">
    <source>
        <dbReference type="ARBA" id="ARBA00005336"/>
    </source>
</evidence>
<keyword evidence="3 5" id="KW-0378">Hydrolase</keyword>
<dbReference type="PROSITE" id="PS51820">
    <property type="entry name" value="PA14"/>
    <property type="match status" value="1"/>
</dbReference>
<evidence type="ECO:0000313" key="6">
    <source>
        <dbReference type="Proteomes" id="UP000317369"/>
    </source>
</evidence>
<dbReference type="InterPro" id="IPR037524">
    <property type="entry name" value="PA14/GLEYA"/>
</dbReference>
<dbReference type="InterPro" id="IPR001764">
    <property type="entry name" value="Glyco_hydro_3_N"/>
</dbReference>
<dbReference type="PANTHER" id="PTHR42721">
    <property type="entry name" value="SUGAR HYDROLASE-RELATED"/>
    <property type="match status" value="1"/>
</dbReference>
<dbReference type="GO" id="GO:0045493">
    <property type="term" value="P:xylan catabolic process"/>
    <property type="evidence" value="ECO:0007669"/>
    <property type="project" value="InterPro"/>
</dbReference>
<reference evidence="5 6" key="1">
    <citation type="submission" date="2019-02" db="EMBL/GenBank/DDBJ databases">
        <title>Deep-cultivation of Planctomycetes and their phenomic and genomic characterization uncovers novel biology.</title>
        <authorList>
            <person name="Wiegand S."/>
            <person name="Jogler M."/>
            <person name="Boedeker C."/>
            <person name="Pinto D."/>
            <person name="Vollmers J."/>
            <person name="Rivas-Marin E."/>
            <person name="Kohn T."/>
            <person name="Peeters S.H."/>
            <person name="Heuer A."/>
            <person name="Rast P."/>
            <person name="Oberbeckmann S."/>
            <person name="Bunk B."/>
            <person name="Jeske O."/>
            <person name="Meyerdierks A."/>
            <person name="Storesund J.E."/>
            <person name="Kallscheuer N."/>
            <person name="Luecker S."/>
            <person name="Lage O.M."/>
            <person name="Pohl T."/>
            <person name="Merkel B.J."/>
            <person name="Hornburger P."/>
            <person name="Mueller R.-W."/>
            <person name="Bruemmer F."/>
            <person name="Labrenz M."/>
            <person name="Spormann A.M."/>
            <person name="Op den Camp H."/>
            <person name="Overmann J."/>
            <person name="Amann R."/>
            <person name="Jetten M.S.M."/>
            <person name="Mascher T."/>
            <person name="Medema M.H."/>
            <person name="Devos D.P."/>
            <person name="Kaster A.-K."/>
            <person name="Ovreas L."/>
            <person name="Rohde M."/>
            <person name="Galperin M.Y."/>
            <person name="Jogler C."/>
        </authorList>
    </citation>
    <scope>NUCLEOTIDE SEQUENCE [LARGE SCALE GENOMIC DNA]</scope>
    <source>
        <strain evidence="5 6">KS4</strain>
    </source>
</reference>
<dbReference type="EC" id="3.2.1.37" evidence="5"/>
<dbReference type="Gene3D" id="3.20.20.300">
    <property type="entry name" value="Glycoside hydrolase, family 3, N-terminal domain"/>
    <property type="match status" value="1"/>
</dbReference>
<dbReference type="Gene3D" id="3.40.50.1700">
    <property type="entry name" value="Glycoside hydrolase family 3 C-terminal domain"/>
    <property type="match status" value="2"/>
</dbReference>
<dbReference type="SUPFAM" id="SSF56988">
    <property type="entry name" value="Anthrax protective antigen"/>
    <property type="match status" value="1"/>
</dbReference>
<dbReference type="SMART" id="SM01217">
    <property type="entry name" value="Fn3_like"/>
    <property type="match status" value="1"/>
</dbReference>
<dbReference type="PRINTS" id="PR00133">
    <property type="entry name" value="GLHYDRLASE3"/>
</dbReference>
<dbReference type="InterPro" id="IPR017853">
    <property type="entry name" value="GH"/>
</dbReference>
<dbReference type="PANTHER" id="PTHR42721:SF3">
    <property type="entry name" value="BETA-D-XYLOSIDASE 5-RELATED"/>
    <property type="match status" value="1"/>
</dbReference>
<dbReference type="InterPro" id="IPR002772">
    <property type="entry name" value="Glyco_hydro_3_C"/>
</dbReference>